<accession>A0ABT4CTK4</accession>
<evidence type="ECO:0008006" key="3">
    <source>
        <dbReference type="Google" id="ProtNLM"/>
    </source>
</evidence>
<gene>
    <name evidence="1" type="ORF">OXH55_17415</name>
</gene>
<sequence>MKIKYTVLENGLDFVLCSINNLMIATEDTIDEYSKKRLIKYSLLHLSSGIELIFKSRLFKEHWTYVFADMNKAKKELLISGDFHSVDNNTLFSRLENLCSIKVEQHDVKILNNLRKRRNRAEHFDFNEPILSVESLIHKSISILIKFLVENYDVNDFCDEETTLFTEIKDAMRKLTKHYDDAKAIAQKMLNQTGLSEYAVICPECQEVFLLRDDNVKCYFCGYEDTGESAADNYILNIMGIDGYSTVKHGGEYPLYECLQCGKDTFVLDSENERAFCFSCDFDCDVKELKFCSDCGSLFYESDGKGIGICPNCIEYKLGKDD</sequence>
<dbReference type="EMBL" id="JAPQES010000007">
    <property type="protein sequence ID" value="MCY6372409.1"/>
    <property type="molecule type" value="Genomic_DNA"/>
</dbReference>
<comment type="caution">
    <text evidence="1">The sequence shown here is derived from an EMBL/GenBank/DDBJ whole genome shotgun (WGS) entry which is preliminary data.</text>
</comment>
<keyword evidence="2" id="KW-1185">Reference proteome</keyword>
<proteinExistence type="predicted"/>
<evidence type="ECO:0000313" key="2">
    <source>
        <dbReference type="Proteomes" id="UP001079657"/>
    </source>
</evidence>
<name>A0ABT4CTK4_9CLOT</name>
<protein>
    <recommendedName>
        <fullName evidence="3">DUF4145 domain-containing protein</fullName>
    </recommendedName>
</protein>
<dbReference type="RefSeq" id="WP_268051396.1">
    <property type="nucleotide sequence ID" value="NZ_JAPQES010000007.1"/>
</dbReference>
<reference evidence="1" key="1">
    <citation type="submission" date="2022-12" db="EMBL/GenBank/DDBJ databases">
        <authorList>
            <person name="Wang J."/>
        </authorList>
    </citation>
    <scope>NUCLEOTIDE SEQUENCE</scope>
    <source>
        <strain evidence="1">HY-42-06</strain>
    </source>
</reference>
<organism evidence="1 2">
    <name type="scientific">Clostridium ganghwense</name>
    <dbReference type="NCBI Taxonomy" id="312089"/>
    <lineage>
        <taxon>Bacteria</taxon>
        <taxon>Bacillati</taxon>
        <taxon>Bacillota</taxon>
        <taxon>Clostridia</taxon>
        <taxon>Eubacteriales</taxon>
        <taxon>Clostridiaceae</taxon>
        <taxon>Clostridium</taxon>
    </lineage>
</organism>
<evidence type="ECO:0000313" key="1">
    <source>
        <dbReference type="EMBL" id="MCY6372409.1"/>
    </source>
</evidence>
<dbReference type="Proteomes" id="UP001079657">
    <property type="component" value="Unassembled WGS sequence"/>
</dbReference>